<dbReference type="Proteomes" id="UP000053424">
    <property type="component" value="Unassembled WGS sequence"/>
</dbReference>
<name>A0A0C3CTU5_HEBCY</name>
<protein>
    <recommendedName>
        <fullName evidence="1">Protein kinase domain-containing protein</fullName>
    </recommendedName>
</protein>
<dbReference type="InterPro" id="IPR011009">
    <property type="entry name" value="Kinase-like_dom_sf"/>
</dbReference>
<dbReference type="GO" id="GO:0004672">
    <property type="term" value="F:protein kinase activity"/>
    <property type="evidence" value="ECO:0007669"/>
    <property type="project" value="InterPro"/>
</dbReference>
<dbReference type="Gene3D" id="1.10.510.10">
    <property type="entry name" value="Transferase(Phosphotransferase) domain 1"/>
    <property type="match status" value="1"/>
</dbReference>
<dbReference type="InterPro" id="IPR000719">
    <property type="entry name" value="Prot_kinase_dom"/>
</dbReference>
<dbReference type="Pfam" id="PF07714">
    <property type="entry name" value="PK_Tyr_Ser-Thr"/>
    <property type="match status" value="1"/>
</dbReference>
<evidence type="ECO:0000259" key="1">
    <source>
        <dbReference type="PROSITE" id="PS50011"/>
    </source>
</evidence>
<dbReference type="InterPro" id="IPR050167">
    <property type="entry name" value="Ser_Thr_protein_kinase"/>
</dbReference>
<dbReference type="PANTHER" id="PTHR23257">
    <property type="entry name" value="SERINE-THREONINE PROTEIN KINASE"/>
    <property type="match status" value="1"/>
</dbReference>
<dbReference type="PIRSF" id="PIRSF000654">
    <property type="entry name" value="Integrin-linked_kinase"/>
    <property type="match status" value="1"/>
</dbReference>
<dbReference type="PRINTS" id="PR00109">
    <property type="entry name" value="TYRKINASE"/>
</dbReference>
<dbReference type="EMBL" id="KN831770">
    <property type="protein sequence ID" value="KIM47301.1"/>
    <property type="molecule type" value="Genomic_DNA"/>
</dbReference>
<proteinExistence type="predicted"/>
<dbReference type="HOGENOM" id="CLU_000288_7_18_1"/>
<dbReference type="SMART" id="SM00220">
    <property type="entry name" value="S_TKc"/>
    <property type="match status" value="1"/>
</dbReference>
<dbReference type="GO" id="GO:0005524">
    <property type="term" value="F:ATP binding"/>
    <property type="evidence" value="ECO:0007669"/>
    <property type="project" value="InterPro"/>
</dbReference>
<evidence type="ECO:0000313" key="3">
    <source>
        <dbReference type="Proteomes" id="UP000053424"/>
    </source>
</evidence>
<dbReference type="PROSITE" id="PS00108">
    <property type="entry name" value="PROTEIN_KINASE_ST"/>
    <property type="match status" value="1"/>
</dbReference>
<dbReference type="InterPro" id="IPR008271">
    <property type="entry name" value="Ser/Thr_kinase_AS"/>
</dbReference>
<dbReference type="SUPFAM" id="SSF56112">
    <property type="entry name" value="Protein kinase-like (PK-like)"/>
    <property type="match status" value="1"/>
</dbReference>
<dbReference type="GO" id="GO:0005737">
    <property type="term" value="C:cytoplasm"/>
    <property type="evidence" value="ECO:0007669"/>
    <property type="project" value="TreeGrafter"/>
</dbReference>
<feature type="domain" description="Protein kinase" evidence="1">
    <location>
        <begin position="1"/>
        <end position="222"/>
    </location>
</feature>
<dbReference type="InterPro" id="IPR001245">
    <property type="entry name" value="Ser-Thr/Tyr_kinase_cat_dom"/>
</dbReference>
<dbReference type="PANTHER" id="PTHR23257:SF963">
    <property type="entry name" value="AT08303P"/>
    <property type="match status" value="1"/>
</dbReference>
<organism evidence="2 3">
    <name type="scientific">Hebeloma cylindrosporum</name>
    <dbReference type="NCBI Taxonomy" id="76867"/>
    <lineage>
        <taxon>Eukaryota</taxon>
        <taxon>Fungi</taxon>
        <taxon>Dikarya</taxon>
        <taxon>Basidiomycota</taxon>
        <taxon>Agaricomycotina</taxon>
        <taxon>Agaricomycetes</taxon>
        <taxon>Agaricomycetidae</taxon>
        <taxon>Agaricales</taxon>
        <taxon>Agaricineae</taxon>
        <taxon>Hymenogastraceae</taxon>
        <taxon>Hebeloma</taxon>
    </lineage>
</organism>
<sequence>MHDLQTLLREAIHLRLMPHPHIVPCMGIVMSETMLRIISPWMENGDIVTYTKKHPSVSKKDLLEQVADGLHFLQQYKLVHGDLKGSNVLINDHGKACIADLGLSNLTSLSGMSNLSSAGTYRYMSPERIVPEKFGMDTPRATFSSDVFSFGMLVYEVYAGHPPFHGIRFEASAIPRIANGERPMRPRYIEDEVWSLATRCWNESPKERPHIFEVYNTLAVLP</sequence>
<dbReference type="OrthoDB" id="4062651at2759"/>
<evidence type="ECO:0000313" key="2">
    <source>
        <dbReference type="EMBL" id="KIM47301.1"/>
    </source>
</evidence>
<dbReference type="GO" id="GO:0007165">
    <property type="term" value="P:signal transduction"/>
    <property type="evidence" value="ECO:0007669"/>
    <property type="project" value="TreeGrafter"/>
</dbReference>
<reference evidence="3" key="2">
    <citation type="submission" date="2015-01" db="EMBL/GenBank/DDBJ databases">
        <title>Evolutionary Origins and Diversification of the Mycorrhizal Mutualists.</title>
        <authorList>
            <consortium name="DOE Joint Genome Institute"/>
            <consortium name="Mycorrhizal Genomics Consortium"/>
            <person name="Kohler A."/>
            <person name="Kuo A."/>
            <person name="Nagy L.G."/>
            <person name="Floudas D."/>
            <person name="Copeland A."/>
            <person name="Barry K.W."/>
            <person name="Cichocki N."/>
            <person name="Veneault-Fourrey C."/>
            <person name="LaButti K."/>
            <person name="Lindquist E.A."/>
            <person name="Lipzen A."/>
            <person name="Lundell T."/>
            <person name="Morin E."/>
            <person name="Murat C."/>
            <person name="Riley R."/>
            <person name="Ohm R."/>
            <person name="Sun H."/>
            <person name="Tunlid A."/>
            <person name="Henrissat B."/>
            <person name="Grigoriev I.V."/>
            <person name="Hibbett D.S."/>
            <person name="Martin F."/>
        </authorList>
    </citation>
    <scope>NUCLEOTIDE SEQUENCE [LARGE SCALE GENOMIC DNA]</scope>
    <source>
        <strain evidence="3">h7</strain>
    </source>
</reference>
<dbReference type="AlphaFoldDB" id="A0A0C3CTU5"/>
<dbReference type="STRING" id="686832.A0A0C3CTU5"/>
<dbReference type="PROSITE" id="PS50011">
    <property type="entry name" value="PROTEIN_KINASE_DOM"/>
    <property type="match status" value="1"/>
</dbReference>
<keyword evidence="3" id="KW-1185">Reference proteome</keyword>
<accession>A0A0C3CTU5</accession>
<gene>
    <name evidence="2" type="ORF">M413DRAFT_64081</name>
</gene>
<reference evidence="2 3" key="1">
    <citation type="submission" date="2014-04" db="EMBL/GenBank/DDBJ databases">
        <authorList>
            <consortium name="DOE Joint Genome Institute"/>
            <person name="Kuo A."/>
            <person name="Gay G."/>
            <person name="Dore J."/>
            <person name="Kohler A."/>
            <person name="Nagy L.G."/>
            <person name="Floudas D."/>
            <person name="Copeland A."/>
            <person name="Barry K.W."/>
            <person name="Cichocki N."/>
            <person name="Veneault-Fourrey C."/>
            <person name="LaButti K."/>
            <person name="Lindquist E.A."/>
            <person name="Lipzen A."/>
            <person name="Lundell T."/>
            <person name="Morin E."/>
            <person name="Murat C."/>
            <person name="Sun H."/>
            <person name="Tunlid A."/>
            <person name="Henrissat B."/>
            <person name="Grigoriev I.V."/>
            <person name="Hibbett D.S."/>
            <person name="Martin F."/>
            <person name="Nordberg H.P."/>
            <person name="Cantor M.N."/>
            <person name="Hua S.X."/>
        </authorList>
    </citation>
    <scope>NUCLEOTIDE SEQUENCE [LARGE SCALE GENOMIC DNA]</scope>
    <source>
        <strain evidence="3">h7</strain>
    </source>
</reference>